<evidence type="ECO:0000256" key="4">
    <source>
        <dbReference type="HAMAP-Rule" id="MF_00493"/>
    </source>
</evidence>
<keyword evidence="4" id="KW-0808">Transferase</keyword>
<comment type="catalytic activity">
    <reaction evidence="4">
        <text>D-sedoheptulose 7-phosphate + D-glyceraldehyde 3-phosphate = D-erythrose 4-phosphate + beta-D-fructose 6-phosphate</text>
        <dbReference type="Rhea" id="RHEA:17053"/>
        <dbReference type="ChEBI" id="CHEBI:16897"/>
        <dbReference type="ChEBI" id="CHEBI:57483"/>
        <dbReference type="ChEBI" id="CHEBI:57634"/>
        <dbReference type="ChEBI" id="CHEBI:59776"/>
        <dbReference type="EC" id="2.2.1.2"/>
    </reaction>
</comment>
<protein>
    <recommendedName>
        <fullName evidence="4">Transaldolase</fullName>
        <ecNumber evidence="4">2.2.1.2</ecNumber>
    </recommendedName>
</protein>
<comment type="caution">
    <text evidence="5">The sequence shown here is derived from an EMBL/GenBank/DDBJ whole genome shotgun (WGS) entry which is preliminary data.</text>
</comment>
<dbReference type="EC" id="2.2.1.2" evidence="4"/>
<accession>A0A2A2D5U3</accession>
<evidence type="ECO:0000256" key="2">
    <source>
        <dbReference type="ARBA" id="ARBA00008426"/>
    </source>
</evidence>
<keyword evidence="3 4" id="KW-0704">Schiff base</keyword>
<evidence type="ECO:0000313" key="6">
    <source>
        <dbReference type="Proteomes" id="UP000218944"/>
    </source>
</evidence>
<keyword evidence="6" id="KW-1185">Reference proteome</keyword>
<dbReference type="GO" id="GO:0005737">
    <property type="term" value="C:cytoplasm"/>
    <property type="evidence" value="ECO:0007669"/>
    <property type="project" value="UniProtKB-SubCell"/>
</dbReference>
<gene>
    <name evidence="4" type="primary">tal</name>
    <name evidence="5" type="ORF">CK936_22760</name>
</gene>
<dbReference type="EMBL" id="NSJV01000432">
    <property type="protein sequence ID" value="PAU46690.1"/>
    <property type="molecule type" value="Genomic_DNA"/>
</dbReference>
<dbReference type="SUPFAM" id="SSF51569">
    <property type="entry name" value="Aldolase"/>
    <property type="match status" value="1"/>
</dbReference>
<dbReference type="InterPro" id="IPR013785">
    <property type="entry name" value="Aldolase_TIM"/>
</dbReference>
<comment type="function">
    <text evidence="1 4">Transaldolase is important for the balance of metabolites in the pentose-phosphate pathway.</text>
</comment>
<dbReference type="Pfam" id="PF00923">
    <property type="entry name" value="TAL_FSA"/>
    <property type="match status" value="1"/>
</dbReference>
<dbReference type="Proteomes" id="UP000218944">
    <property type="component" value="Unassembled WGS sequence"/>
</dbReference>
<comment type="pathway">
    <text evidence="4">Carbohydrate degradation; pentose phosphate pathway; D-glyceraldehyde 3-phosphate and beta-D-fructose 6-phosphate from D-ribose 5-phosphate and D-xylulose 5-phosphate (non-oxidative stage): step 2/3.</text>
</comment>
<sequence length="360" mass="38257">MRHRTRPAAMLEAEGVSLCAEGLTREPECPGRLAELMAETGLCGASSRLAAVTEGVRKGGAYGAHLADLAVRQVPVGEAVRGLLNRDARAACDSLLALHRESGGRYGWVFVPLDPYAGGGRAVAEAAATRWAVDRPNLVLGTHLAAGGAGLIGDLLARGIGVDVRSVFSPEQFDTVFAMYLTGLERARDDGHDLSGIHCAVSFPLRVLDETIAGRIGAAARRRDWAVAVARLAHHRREELMAGPRWRALTRAGARPLHFVWSSYGAPVPEGVRYIEELVAWNSVSSAGLDVLRALGSRAALRGDTVSGMEAASRDVLAALGRAGVDIRALGAELQETQLAAARAEWTELHRTVEAALKYV</sequence>
<comment type="similarity">
    <text evidence="2 4">Belongs to the transaldolase family. Type 2 subfamily.</text>
</comment>
<dbReference type="AlphaFoldDB" id="A0A2A2D5U3"/>
<keyword evidence="4" id="KW-0963">Cytoplasm</keyword>
<dbReference type="HAMAP" id="MF_00493">
    <property type="entry name" value="Transaldolase_2"/>
    <property type="match status" value="1"/>
</dbReference>
<dbReference type="InterPro" id="IPR001585">
    <property type="entry name" value="TAL/FSA"/>
</dbReference>
<dbReference type="UniPathway" id="UPA00115">
    <property type="reaction ID" value="UER00414"/>
</dbReference>
<dbReference type="GO" id="GO:0006098">
    <property type="term" value="P:pentose-phosphate shunt"/>
    <property type="evidence" value="ECO:0007669"/>
    <property type="project" value="UniProtKB-UniRule"/>
</dbReference>
<comment type="subcellular location">
    <subcellularLocation>
        <location evidence="4">Cytoplasm</location>
    </subcellularLocation>
</comment>
<dbReference type="Gene3D" id="3.20.20.70">
    <property type="entry name" value="Aldolase class I"/>
    <property type="match status" value="1"/>
</dbReference>
<evidence type="ECO:0000256" key="3">
    <source>
        <dbReference type="ARBA" id="ARBA00023270"/>
    </source>
</evidence>
<dbReference type="InterPro" id="IPR004732">
    <property type="entry name" value="Transaldolase_2"/>
</dbReference>
<dbReference type="RefSeq" id="WP_095582802.1">
    <property type="nucleotide sequence ID" value="NZ_JAJQQQ010000001.1"/>
</dbReference>
<comment type="caution">
    <text evidence="4">Lacks conserved residue(s) required for the propagation of feature annotation.</text>
</comment>
<dbReference type="GO" id="GO:0005975">
    <property type="term" value="P:carbohydrate metabolic process"/>
    <property type="evidence" value="ECO:0007669"/>
    <property type="project" value="InterPro"/>
</dbReference>
<keyword evidence="4" id="KW-0570">Pentose shunt</keyword>
<dbReference type="GO" id="GO:0004801">
    <property type="term" value="F:transaldolase activity"/>
    <property type="evidence" value="ECO:0007669"/>
    <property type="project" value="UniProtKB-UniRule"/>
</dbReference>
<proteinExistence type="inferred from homology"/>
<reference evidence="5 6" key="1">
    <citation type="submission" date="2017-08" db="EMBL/GenBank/DDBJ databases">
        <title>Genome sequence of Streptomyces albireticuli NRRL B-1670.</title>
        <authorList>
            <person name="Graham D.E."/>
            <person name="Mahan K.M."/>
            <person name="Klingeman D.M."/>
            <person name="Hettich R.L."/>
            <person name="Parry R.J."/>
            <person name="Spain J.C."/>
        </authorList>
    </citation>
    <scope>NUCLEOTIDE SEQUENCE [LARGE SCALE GENOMIC DNA]</scope>
    <source>
        <strain evidence="5 6">NRRL B-1670</strain>
    </source>
</reference>
<evidence type="ECO:0000256" key="1">
    <source>
        <dbReference type="ARBA" id="ARBA00003518"/>
    </source>
</evidence>
<name>A0A2A2D5U3_9ACTN</name>
<organism evidence="5 6">
    <name type="scientific">Streptomyces albireticuli</name>
    <dbReference type="NCBI Taxonomy" id="1940"/>
    <lineage>
        <taxon>Bacteria</taxon>
        <taxon>Bacillati</taxon>
        <taxon>Actinomycetota</taxon>
        <taxon>Actinomycetes</taxon>
        <taxon>Kitasatosporales</taxon>
        <taxon>Streptomycetaceae</taxon>
        <taxon>Streptomyces</taxon>
    </lineage>
</organism>
<evidence type="ECO:0000313" key="5">
    <source>
        <dbReference type="EMBL" id="PAU46690.1"/>
    </source>
</evidence>